<comment type="function">
    <text evidence="3 17">General (non sugar-specific) component of the phosphoenolpyruvate-dependent sugar phosphotransferase system (sugar PTS). This major carbohydrate active-transport system catalyzes the phosphorylation of incoming sugar substrates concomitantly with their translocation across the cell membrane. Enzyme I transfers the phosphoryl group from phosphoenolpyruvate (PEP) to the phosphoryl carrier protein (HPr).</text>
</comment>
<dbReference type="InterPro" id="IPR008279">
    <property type="entry name" value="PEP-util_enz_mobile_dom"/>
</dbReference>
<dbReference type="InterPro" id="IPR050499">
    <property type="entry name" value="PEP-utilizing_PTS_enzyme"/>
</dbReference>
<dbReference type="Pfam" id="PF02896">
    <property type="entry name" value="PEP-utilizers_C"/>
    <property type="match status" value="1"/>
</dbReference>
<dbReference type="Gene3D" id="1.10.274.10">
    <property type="entry name" value="PtsI, HPr-binding domain"/>
    <property type="match status" value="1"/>
</dbReference>
<dbReference type="GO" id="GO:0046872">
    <property type="term" value="F:metal ion binding"/>
    <property type="evidence" value="ECO:0007669"/>
    <property type="project" value="UniProtKB-KW"/>
</dbReference>
<dbReference type="EC" id="2.7.3.9" evidence="6 17"/>
<keyword evidence="8 17" id="KW-0813">Transport</keyword>
<evidence type="ECO:0000256" key="2">
    <source>
        <dbReference type="ARBA" id="ARBA00001946"/>
    </source>
</evidence>
<gene>
    <name evidence="24" type="primary">ptsP</name>
    <name evidence="24" type="ORF">ENJ15_04620</name>
</gene>
<dbReference type="GO" id="GO:0005737">
    <property type="term" value="C:cytoplasm"/>
    <property type="evidence" value="ECO:0007669"/>
    <property type="project" value="UniProtKB-SubCell"/>
</dbReference>
<feature type="domain" description="PEP-utilising enzyme mobile" evidence="21">
    <location>
        <begin position="158"/>
        <end position="228"/>
    </location>
</feature>
<comment type="cofactor">
    <cofactor evidence="2 17 20">
        <name>Mg(2+)</name>
        <dbReference type="ChEBI" id="CHEBI:18420"/>
    </cofactor>
</comment>
<dbReference type="Gene3D" id="3.50.30.10">
    <property type="entry name" value="Phosphohistidine domain"/>
    <property type="match status" value="1"/>
</dbReference>
<dbReference type="PANTHER" id="PTHR46244:SF3">
    <property type="entry name" value="PHOSPHOENOLPYRUVATE-PROTEIN PHOSPHOTRANSFERASE"/>
    <property type="match status" value="1"/>
</dbReference>
<feature type="binding site" evidence="19">
    <location>
        <position position="299"/>
    </location>
    <ligand>
        <name>phosphoenolpyruvate</name>
        <dbReference type="ChEBI" id="CHEBI:58702"/>
    </ligand>
</feature>
<dbReference type="NCBIfam" id="TIGR01417">
    <property type="entry name" value="PTS_I_fam"/>
    <property type="match status" value="1"/>
</dbReference>
<dbReference type="InterPro" id="IPR006318">
    <property type="entry name" value="PTS_EI-like"/>
</dbReference>
<dbReference type="AlphaFoldDB" id="A0A7V5VFB0"/>
<comment type="similarity">
    <text evidence="5 17">Belongs to the PEP-utilizing enzyme family.</text>
</comment>
<evidence type="ECO:0000256" key="8">
    <source>
        <dbReference type="ARBA" id="ARBA00022448"/>
    </source>
</evidence>
<evidence type="ECO:0000256" key="9">
    <source>
        <dbReference type="ARBA" id="ARBA00022490"/>
    </source>
</evidence>
<evidence type="ECO:0000256" key="12">
    <source>
        <dbReference type="ARBA" id="ARBA00022683"/>
    </source>
</evidence>
<feature type="domain" description="PEP-utilising enzyme C-terminal" evidence="22">
    <location>
        <begin position="262"/>
        <end position="543"/>
    </location>
</feature>
<dbReference type="PROSITE" id="PS00742">
    <property type="entry name" value="PEP_ENZYMES_2"/>
    <property type="match status" value="1"/>
</dbReference>
<evidence type="ECO:0000256" key="6">
    <source>
        <dbReference type="ARBA" id="ARBA00012232"/>
    </source>
</evidence>
<keyword evidence="15 17" id="KW-0460">Magnesium</keyword>
<keyword evidence="9 17" id="KW-0963">Cytoplasm</keyword>
<dbReference type="PRINTS" id="PR01736">
    <property type="entry name" value="PHPHTRNFRASE"/>
</dbReference>
<evidence type="ECO:0000256" key="18">
    <source>
        <dbReference type="PIRSR" id="PIRSR000732-1"/>
    </source>
</evidence>
<name>A0A7V5VFB0_CALAY</name>
<dbReference type="InterPro" id="IPR008731">
    <property type="entry name" value="PTS_EIN"/>
</dbReference>
<evidence type="ECO:0000256" key="3">
    <source>
        <dbReference type="ARBA" id="ARBA00002728"/>
    </source>
</evidence>
<comment type="caution">
    <text evidence="24">The sequence shown here is derived from an EMBL/GenBank/DDBJ whole genome shotgun (WGS) entry which is preliminary data.</text>
</comment>
<evidence type="ECO:0000256" key="7">
    <source>
        <dbReference type="ARBA" id="ARBA00016544"/>
    </source>
</evidence>
<evidence type="ECO:0000256" key="5">
    <source>
        <dbReference type="ARBA" id="ARBA00007837"/>
    </source>
</evidence>
<dbReference type="SUPFAM" id="SSF52009">
    <property type="entry name" value="Phosphohistidine domain"/>
    <property type="match status" value="1"/>
</dbReference>
<evidence type="ECO:0000259" key="21">
    <source>
        <dbReference type="Pfam" id="PF00391"/>
    </source>
</evidence>
<comment type="catalytic activity">
    <reaction evidence="1 17">
        <text>L-histidyl-[protein] + phosphoenolpyruvate = N(pros)-phospho-L-histidyl-[protein] + pyruvate</text>
        <dbReference type="Rhea" id="RHEA:23880"/>
        <dbReference type="Rhea" id="RHEA-COMP:9745"/>
        <dbReference type="Rhea" id="RHEA-COMP:9746"/>
        <dbReference type="ChEBI" id="CHEBI:15361"/>
        <dbReference type="ChEBI" id="CHEBI:29979"/>
        <dbReference type="ChEBI" id="CHEBI:58702"/>
        <dbReference type="ChEBI" id="CHEBI:64837"/>
        <dbReference type="EC" id="2.7.3.9"/>
    </reaction>
</comment>
<protein>
    <recommendedName>
        <fullName evidence="7 17">Phosphoenolpyruvate-protein phosphotransferase</fullName>
        <ecNumber evidence="6 17">2.7.3.9</ecNumber>
    </recommendedName>
    <alternativeName>
        <fullName evidence="16 17">Phosphotransferase system, enzyme I</fullName>
    </alternativeName>
</protein>
<evidence type="ECO:0000256" key="16">
    <source>
        <dbReference type="ARBA" id="ARBA00033235"/>
    </source>
</evidence>
<dbReference type="EMBL" id="DRLI01000172">
    <property type="protein sequence ID" value="HHM02274.1"/>
    <property type="molecule type" value="Genomic_DNA"/>
</dbReference>
<accession>A0A7V5VFB0</accession>
<dbReference type="Pfam" id="PF00391">
    <property type="entry name" value="PEP-utilizers"/>
    <property type="match status" value="1"/>
</dbReference>
<dbReference type="GO" id="GO:0008965">
    <property type="term" value="F:phosphoenolpyruvate-protein phosphotransferase activity"/>
    <property type="evidence" value="ECO:0007669"/>
    <property type="project" value="UniProtKB-EC"/>
</dbReference>
<feature type="active site" description="Tele-phosphohistidine intermediate" evidence="18">
    <location>
        <position position="192"/>
    </location>
</feature>
<evidence type="ECO:0000256" key="19">
    <source>
        <dbReference type="PIRSR" id="PIRSR000732-2"/>
    </source>
</evidence>
<dbReference type="InterPro" id="IPR036618">
    <property type="entry name" value="PtsI_HPr-bd_sf"/>
</dbReference>
<dbReference type="GO" id="GO:0016301">
    <property type="term" value="F:kinase activity"/>
    <property type="evidence" value="ECO:0007669"/>
    <property type="project" value="UniProtKB-KW"/>
</dbReference>
<dbReference type="InterPro" id="IPR036637">
    <property type="entry name" value="Phosphohistidine_dom_sf"/>
</dbReference>
<proteinExistence type="inferred from homology"/>
<evidence type="ECO:0000256" key="10">
    <source>
        <dbReference type="ARBA" id="ARBA00022597"/>
    </source>
</evidence>
<dbReference type="InterPro" id="IPR015813">
    <property type="entry name" value="Pyrv/PenolPyrv_kinase-like_dom"/>
</dbReference>
<evidence type="ECO:0000259" key="23">
    <source>
        <dbReference type="Pfam" id="PF05524"/>
    </source>
</evidence>
<feature type="binding site" evidence="20">
    <location>
        <position position="458"/>
    </location>
    <ligand>
        <name>Mg(2+)</name>
        <dbReference type="ChEBI" id="CHEBI:18420"/>
    </ligand>
</feature>
<evidence type="ECO:0000256" key="1">
    <source>
        <dbReference type="ARBA" id="ARBA00000683"/>
    </source>
</evidence>
<feature type="active site" description="Proton donor" evidence="18">
    <location>
        <position position="505"/>
    </location>
</feature>
<sequence>MNKELVFETKVTAPGIAIGAAFVFKPYSYELEQIAKNTPKSSEEQTQLEQARNKVLQQLNHALKRNQLTHGEKFGAIFESQMAFLQDEVLIEEILGEIREKSCHAAIAVNTVLSRKSEHFLNLDNNFFRERAFDIIDLRQKWILALLGRGIDYQLSYPAIIVAETLSPSDTVNFNRNLLLGILTDQGGYTSHSAIFARGLNIPSMVNNTNLSQLIKNKDTLILDGRYGKVILHPRAETLARYKTLQKEYEVVSHVHPGGWQEPTQTTDGIRVELMLNIEFAHEASRVHEFSADGVGLFRTEALLFERDNIPDEHCQYSIYKKTLLNLKGAPCTIRTFDLGGDKLLKGVTEYSEPNPFLGWRAIRFSLDNPLIFKTQLKAMLRASVHGPLKILIPMINTVDEILHVKELFNEARQELRLNSVETGDSVELGIMIETPAAAVTATALARYADFLSIGSNDLTQYTLAVDRTNNRIADRYNPFEPAVLKMILHTIRAAEETGKPLSVCGEFAAEPRAIPLLLGMGLRQFSVAPVNFYIVKKIIHSVNLKECQNLFNRAETIFRASEIEELCEGFLQNNVPDLHTLK</sequence>
<evidence type="ECO:0000256" key="4">
    <source>
        <dbReference type="ARBA" id="ARBA00004496"/>
    </source>
</evidence>
<dbReference type="InterPro" id="IPR040442">
    <property type="entry name" value="Pyrv_kinase-like_dom_sf"/>
</dbReference>
<evidence type="ECO:0000313" key="24">
    <source>
        <dbReference type="EMBL" id="HHM02274.1"/>
    </source>
</evidence>
<reference evidence="24" key="1">
    <citation type="journal article" date="2020" name="mSystems">
        <title>Genome- and Community-Level Interaction Insights into Carbon Utilization and Element Cycling Functions of Hydrothermarchaeota in Hydrothermal Sediment.</title>
        <authorList>
            <person name="Zhou Z."/>
            <person name="Liu Y."/>
            <person name="Xu W."/>
            <person name="Pan J."/>
            <person name="Luo Z.H."/>
            <person name="Li M."/>
        </authorList>
    </citation>
    <scope>NUCLEOTIDE SEQUENCE [LARGE SCALE GENOMIC DNA]</scope>
    <source>
        <strain evidence="24">HyVt-460</strain>
    </source>
</reference>
<keyword evidence="11 17" id="KW-0808">Transferase</keyword>
<evidence type="ECO:0000259" key="22">
    <source>
        <dbReference type="Pfam" id="PF02896"/>
    </source>
</evidence>
<dbReference type="SUPFAM" id="SSF51621">
    <property type="entry name" value="Phosphoenolpyruvate/pyruvate domain"/>
    <property type="match status" value="1"/>
</dbReference>
<organism evidence="24">
    <name type="scientific">Caldithrix abyssi</name>
    <dbReference type="NCBI Taxonomy" id="187145"/>
    <lineage>
        <taxon>Bacteria</taxon>
        <taxon>Pseudomonadati</taxon>
        <taxon>Calditrichota</taxon>
        <taxon>Calditrichia</taxon>
        <taxon>Calditrichales</taxon>
        <taxon>Calditrichaceae</taxon>
        <taxon>Caldithrix</taxon>
    </lineage>
</organism>
<dbReference type="InterPro" id="IPR000121">
    <property type="entry name" value="PEP_util_C"/>
</dbReference>
<evidence type="ECO:0000256" key="11">
    <source>
        <dbReference type="ARBA" id="ARBA00022679"/>
    </source>
</evidence>
<dbReference type="InterPro" id="IPR023151">
    <property type="entry name" value="PEP_util_CS"/>
</dbReference>
<evidence type="ECO:0000256" key="20">
    <source>
        <dbReference type="PIRSR" id="PIRSR000732-3"/>
    </source>
</evidence>
<feature type="binding site" evidence="20">
    <location>
        <position position="434"/>
    </location>
    <ligand>
        <name>Mg(2+)</name>
        <dbReference type="ChEBI" id="CHEBI:18420"/>
    </ligand>
</feature>
<feature type="binding site" evidence="19">
    <location>
        <begin position="457"/>
        <end position="458"/>
    </location>
    <ligand>
        <name>phosphoenolpyruvate</name>
        <dbReference type="ChEBI" id="CHEBI:58702"/>
    </ligand>
</feature>
<evidence type="ECO:0000256" key="13">
    <source>
        <dbReference type="ARBA" id="ARBA00022723"/>
    </source>
</evidence>
<keyword evidence="13 17" id="KW-0479">Metal-binding</keyword>
<feature type="binding site" evidence="19">
    <location>
        <position position="468"/>
    </location>
    <ligand>
        <name>phosphoenolpyruvate</name>
        <dbReference type="ChEBI" id="CHEBI:58702"/>
    </ligand>
</feature>
<dbReference type="Proteomes" id="UP000885771">
    <property type="component" value="Unassembled WGS sequence"/>
</dbReference>
<comment type="subcellular location">
    <subcellularLocation>
        <location evidence="4 17">Cytoplasm</location>
    </subcellularLocation>
</comment>
<keyword evidence="10 17" id="KW-0762">Sugar transport</keyword>
<dbReference type="PIRSF" id="PIRSF000732">
    <property type="entry name" value="PTS_enzyme_I"/>
    <property type="match status" value="1"/>
</dbReference>
<keyword evidence="12 17" id="KW-0598">Phosphotransferase system</keyword>
<dbReference type="InterPro" id="IPR024692">
    <property type="entry name" value="PTS_EI"/>
</dbReference>
<dbReference type="PANTHER" id="PTHR46244">
    <property type="entry name" value="PHOSPHOENOLPYRUVATE-PROTEIN PHOSPHOTRANSFERASE"/>
    <property type="match status" value="1"/>
</dbReference>
<dbReference type="Pfam" id="PF05524">
    <property type="entry name" value="PEP-utilisers_N"/>
    <property type="match status" value="1"/>
</dbReference>
<dbReference type="Gene3D" id="3.20.20.60">
    <property type="entry name" value="Phosphoenolpyruvate-binding domains"/>
    <property type="match status" value="1"/>
</dbReference>
<evidence type="ECO:0000256" key="17">
    <source>
        <dbReference type="PIRNR" id="PIRNR000732"/>
    </source>
</evidence>
<dbReference type="GO" id="GO:0009401">
    <property type="term" value="P:phosphoenolpyruvate-dependent sugar phosphotransferase system"/>
    <property type="evidence" value="ECO:0007669"/>
    <property type="project" value="UniProtKB-KW"/>
</dbReference>
<evidence type="ECO:0000256" key="15">
    <source>
        <dbReference type="ARBA" id="ARBA00022842"/>
    </source>
</evidence>
<dbReference type="SUPFAM" id="SSF47831">
    <property type="entry name" value="Enzyme I of the PEP:sugar phosphotransferase system HPr-binding (sub)domain"/>
    <property type="match status" value="1"/>
</dbReference>
<keyword evidence="14 17" id="KW-0418">Kinase</keyword>
<evidence type="ECO:0000256" key="14">
    <source>
        <dbReference type="ARBA" id="ARBA00022777"/>
    </source>
</evidence>
<feature type="binding site" evidence="19">
    <location>
        <position position="335"/>
    </location>
    <ligand>
        <name>phosphoenolpyruvate</name>
        <dbReference type="ChEBI" id="CHEBI:58702"/>
    </ligand>
</feature>
<feature type="domain" description="Phosphotransferase system enzyme I N-terminal" evidence="23">
    <location>
        <begin position="13"/>
        <end position="131"/>
    </location>
</feature>